<dbReference type="PANTHER" id="PTHR30562">
    <property type="entry name" value="UVRC/OXIDOREDUCTASE"/>
    <property type="match status" value="1"/>
</dbReference>
<dbReference type="KEGG" id="paun:MJA45_05455"/>
<evidence type="ECO:0000256" key="5">
    <source>
        <dbReference type="ARBA" id="ARBA00023204"/>
    </source>
</evidence>
<evidence type="ECO:0000313" key="8">
    <source>
        <dbReference type="EMBL" id="WNQ12482.1"/>
    </source>
</evidence>
<dbReference type="GO" id="GO:0004518">
    <property type="term" value="F:nuclease activity"/>
    <property type="evidence" value="ECO:0007669"/>
    <property type="project" value="UniProtKB-KW"/>
</dbReference>
<protein>
    <submittedName>
        <fullName evidence="8">GIY-YIG nuclease family protein</fullName>
    </submittedName>
</protein>
<keyword evidence="1" id="KW-0963">Cytoplasm</keyword>
<keyword evidence="5" id="KW-0234">DNA repair</keyword>
<keyword evidence="3" id="KW-0228">DNA excision</keyword>
<sequence length="392" mass="45139">MSFLFEPKRYPESPGCYLMKSSDGRIVYVGKAKNLRNRLRSYFRGNLPKKRTRQLVAEIADIEVVLVNNESESLLLENNLIKQYKPYYNRALKKDNSGYAYLKLTDEPYPRFDVYYRNRKGTAREKTDAGRGGETRKGRSEKPYAAEIPGERRFGPYASSRFRNALLEFLVDHYKIRSCRSLPKRVCLLYHIGKCSGICEGRISDEEYARTLAAAASLLENQGAGLLQEMNRQMERYSENLEFEKANNMLHHIRLLEKTYAKQIVDREAAIDQDVLYFGREEVMITKLREGMVRDFVLLGLDKGVEPDEACDRFLLEQYRGKQRPDELIVNRLGNPAAVRKALNALRGDKIRLTIPKRGLKFELLQLSRQNYEYRVSGAAEAAASSECQAQA</sequence>
<evidence type="ECO:0000256" key="6">
    <source>
        <dbReference type="SAM" id="MobiDB-lite"/>
    </source>
</evidence>
<organism evidence="8 9">
    <name type="scientific">Paenibacillus aurantius</name>
    <dbReference type="NCBI Taxonomy" id="2918900"/>
    <lineage>
        <taxon>Bacteria</taxon>
        <taxon>Bacillati</taxon>
        <taxon>Bacillota</taxon>
        <taxon>Bacilli</taxon>
        <taxon>Bacillales</taxon>
        <taxon>Paenibacillaceae</taxon>
        <taxon>Paenibacillus</taxon>
    </lineage>
</organism>
<keyword evidence="2" id="KW-0227">DNA damage</keyword>
<dbReference type="Proteomes" id="UP001305702">
    <property type="component" value="Chromosome"/>
</dbReference>
<dbReference type="EMBL" id="CP130318">
    <property type="protein sequence ID" value="WNQ12482.1"/>
    <property type="molecule type" value="Genomic_DNA"/>
</dbReference>
<dbReference type="CDD" id="cd10434">
    <property type="entry name" value="GIY-YIG_UvrC_Cho"/>
    <property type="match status" value="1"/>
</dbReference>
<dbReference type="FunFam" id="3.40.1440.10:FF:000001">
    <property type="entry name" value="UvrABC system protein C"/>
    <property type="match status" value="1"/>
</dbReference>
<gene>
    <name evidence="8" type="ORF">MJA45_05455</name>
</gene>
<dbReference type="SMART" id="SM00465">
    <property type="entry name" value="GIYc"/>
    <property type="match status" value="1"/>
</dbReference>
<proteinExistence type="predicted"/>
<feature type="domain" description="GIY-YIG" evidence="7">
    <location>
        <begin position="12"/>
        <end position="90"/>
    </location>
</feature>
<dbReference type="InterPro" id="IPR036876">
    <property type="entry name" value="UVR_dom_sf"/>
</dbReference>
<accession>A0AA96LJ83</accession>
<dbReference type="RefSeq" id="WP_315606259.1">
    <property type="nucleotide sequence ID" value="NZ_CP130318.1"/>
</dbReference>
<evidence type="ECO:0000256" key="3">
    <source>
        <dbReference type="ARBA" id="ARBA00022769"/>
    </source>
</evidence>
<evidence type="ECO:0000256" key="2">
    <source>
        <dbReference type="ARBA" id="ARBA00022763"/>
    </source>
</evidence>
<dbReference type="GO" id="GO:0009380">
    <property type="term" value="C:excinuclease repair complex"/>
    <property type="evidence" value="ECO:0007669"/>
    <property type="project" value="TreeGrafter"/>
</dbReference>
<dbReference type="GO" id="GO:0006289">
    <property type="term" value="P:nucleotide-excision repair"/>
    <property type="evidence" value="ECO:0007669"/>
    <property type="project" value="InterPro"/>
</dbReference>
<evidence type="ECO:0000256" key="1">
    <source>
        <dbReference type="ARBA" id="ARBA00022490"/>
    </source>
</evidence>
<evidence type="ECO:0000259" key="7">
    <source>
        <dbReference type="PROSITE" id="PS50164"/>
    </source>
</evidence>
<keyword evidence="9" id="KW-1185">Reference proteome</keyword>
<evidence type="ECO:0000313" key="9">
    <source>
        <dbReference type="Proteomes" id="UP001305702"/>
    </source>
</evidence>
<dbReference type="PANTHER" id="PTHR30562:SF1">
    <property type="entry name" value="UVRABC SYSTEM PROTEIN C"/>
    <property type="match status" value="1"/>
</dbReference>
<dbReference type="InterPro" id="IPR035901">
    <property type="entry name" value="GIY-YIG_endonuc_sf"/>
</dbReference>
<keyword evidence="4" id="KW-0267">Excision nuclease</keyword>
<dbReference type="PROSITE" id="PS50164">
    <property type="entry name" value="GIY_YIG"/>
    <property type="match status" value="1"/>
</dbReference>
<dbReference type="InterPro" id="IPR047296">
    <property type="entry name" value="GIY-YIG_UvrC_Cho"/>
</dbReference>
<feature type="region of interest" description="Disordered" evidence="6">
    <location>
        <begin position="123"/>
        <end position="144"/>
    </location>
</feature>
<dbReference type="SUPFAM" id="SSF82771">
    <property type="entry name" value="GIY-YIG endonuclease"/>
    <property type="match status" value="1"/>
</dbReference>
<name>A0AA96LJ83_9BACL</name>
<dbReference type="InterPro" id="IPR050066">
    <property type="entry name" value="UvrABC_protein_C"/>
</dbReference>
<dbReference type="Pfam" id="PF01541">
    <property type="entry name" value="GIY-YIG"/>
    <property type="match status" value="1"/>
</dbReference>
<dbReference type="InterPro" id="IPR000305">
    <property type="entry name" value="GIY-YIG_endonuc"/>
</dbReference>
<evidence type="ECO:0000256" key="4">
    <source>
        <dbReference type="ARBA" id="ARBA00022881"/>
    </source>
</evidence>
<dbReference type="Gene3D" id="3.40.1440.10">
    <property type="entry name" value="GIY-YIG endonuclease"/>
    <property type="match status" value="1"/>
</dbReference>
<dbReference type="AlphaFoldDB" id="A0AA96LJ83"/>
<reference evidence="8 9" key="1">
    <citation type="submission" date="2022-02" db="EMBL/GenBank/DDBJ databases">
        <title>Paenibacillus sp. MBLB1776 Whole Genome Shotgun Sequencing.</title>
        <authorList>
            <person name="Hwang C.Y."/>
            <person name="Cho E.-S."/>
            <person name="Seo M.-J."/>
        </authorList>
    </citation>
    <scope>NUCLEOTIDE SEQUENCE [LARGE SCALE GENOMIC DNA]</scope>
    <source>
        <strain evidence="8 9">MBLB1776</strain>
    </source>
</reference>
<dbReference type="Pfam" id="PF22920">
    <property type="entry name" value="UvrC_RNaseH"/>
    <property type="match status" value="1"/>
</dbReference>
<dbReference type="SUPFAM" id="SSF46600">
    <property type="entry name" value="C-terminal UvrC-binding domain of UvrB"/>
    <property type="match status" value="1"/>
</dbReference>